<dbReference type="InterPro" id="IPR017896">
    <property type="entry name" value="4Fe4S_Fe-S-bd"/>
</dbReference>
<comment type="caution">
    <text evidence="2">The sequence shown here is derived from an EMBL/GenBank/DDBJ whole genome shotgun (WGS) entry which is preliminary data.</text>
</comment>
<gene>
    <name evidence="2" type="ORF">LCGC14_1674520</name>
</gene>
<sequence>MELLPEELFYKEIDAKDFIRDYLRDSSVSISGGKDSLVAMDLSMRAGIKKFIFGNTTLTYPGTLEYLDKLEKNYDIKIDRATPERPFMDLVKDIGYPSRRLRWCCEVYKFGPLTHYVLENKIKYLITGIRAEESVRRKKYEKISKNPLIPAVQINPILEWTEADIWNYIKHYELPYHPLYDIGYTRLGCWLCPFQNKDDFKRLKDKFPNLYETLITSLTENVKKFGKVGVRELNDYVNNFGWLTNALPIRNIKKGNVEFSKNHKETKYKITCFNKKVFLKILSNIELLKKNSNSVTIDIENYEINLKSSSLNINKVLIFAEKQANCVGCGACKSLCPKSAIKIRYNQIRIDFSKCSYCLNCLKTDKLRAGCISRNYAPIRSKFAVRDIDGEHASFEKNLLESDGLIKTRIKLHEVKAKLSNFFINTLKEQPRYSEINNIYTFSTNNLFITIRKKQGFTYVDLKCDDAEKNLNLLINVLKK</sequence>
<dbReference type="PROSITE" id="PS00198">
    <property type="entry name" value="4FE4S_FER_1"/>
    <property type="match status" value="1"/>
</dbReference>
<dbReference type="InterPro" id="IPR002500">
    <property type="entry name" value="PAPS_reduct_dom"/>
</dbReference>
<reference evidence="2" key="1">
    <citation type="journal article" date="2015" name="Nature">
        <title>Complex archaea that bridge the gap between prokaryotes and eukaryotes.</title>
        <authorList>
            <person name="Spang A."/>
            <person name="Saw J.H."/>
            <person name="Jorgensen S.L."/>
            <person name="Zaremba-Niedzwiedzka K."/>
            <person name="Martijn J."/>
            <person name="Lind A.E."/>
            <person name="van Eijk R."/>
            <person name="Schleper C."/>
            <person name="Guy L."/>
            <person name="Ettema T.J."/>
        </authorList>
    </citation>
    <scope>NUCLEOTIDE SEQUENCE</scope>
</reference>
<dbReference type="Pfam" id="PF01507">
    <property type="entry name" value="PAPS_reduct"/>
    <property type="match status" value="1"/>
</dbReference>
<dbReference type="SUPFAM" id="SSF52402">
    <property type="entry name" value="Adenine nucleotide alpha hydrolases-like"/>
    <property type="match status" value="1"/>
</dbReference>
<feature type="domain" description="4Fe-4S ferredoxin-type" evidence="1">
    <location>
        <begin position="314"/>
        <end position="346"/>
    </location>
</feature>
<dbReference type="PROSITE" id="PS51379">
    <property type="entry name" value="4FE4S_FER_2"/>
    <property type="match status" value="1"/>
</dbReference>
<name>A0A0F9KQ83_9ZZZZ</name>
<protein>
    <recommendedName>
        <fullName evidence="1">4Fe-4S ferredoxin-type domain-containing protein</fullName>
    </recommendedName>
</protein>
<evidence type="ECO:0000313" key="2">
    <source>
        <dbReference type="EMBL" id="KKM17565.1"/>
    </source>
</evidence>
<dbReference type="SUPFAM" id="SSF54862">
    <property type="entry name" value="4Fe-4S ferredoxins"/>
    <property type="match status" value="1"/>
</dbReference>
<dbReference type="InterPro" id="IPR017900">
    <property type="entry name" value="4Fe4S_Fe_S_CS"/>
</dbReference>
<dbReference type="Gene3D" id="3.30.70.20">
    <property type="match status" value="1"/>
</dbReference>
<dbReference type="AlphaFoldDB" id="A0A0F9KQ83"/>
<evidence type="ECO:0000259" key="1">
    <source>
        <dbReference type="PROSITE" id="PS51379"/>
    </source>
</evidence>
<proteinExistence type="predicted"/>
<accession>A0A0F9KQ83</accession>
<dbReference type="InterPro" id="IPR050128">
    <property type="entry name" value="Sulfate_adenylyltrnsfr_sub2"/>
</dbReference>
<dbReference type="EMBL" id="LAZR01014420">
    <property type="protein sequence ID" value="KKM17565.1"/>
    <property type="molecule type" value="Genomic_DNA"/>
</dbReference>
<dbReference type="PANTHER" id="PTHR43196:SF2">
    <property type="entry name" value="PHOSPHOADENOSINE PHOSPHOSULFATE REDUCTASE"/>
    <property type="match status" value="1"/>
</dbReference>
<dbReference type="InterPro" id="IPR014729">
    <property type="entry name" value="Rossmann-like_a/b/a_fold"/>
</dbReference>
<dbReference type="PANTHER" id="PTHR43196">
    <property type="entry name" value="SULFATE ADENYLYLTRANSFERASE SUBUNIT 2"/>
    <property type="match status" value="1"/>
</dbReference>
<organism evidence="2">
    <name type="scientific">marine sediment metagenome</name>
    <dbReference type="NCBI Taxonomy" id="412755"/>
    <lineage>
        <taxon>unclassified sequences</taxon>
        <taxon>metagenomes</taxon>
        <taxon>ecological metagenomes</taxon>
    </lineage>
</organism>
<dbReference type="GO" id="GO:0003824">
    <property type="term" value="F:catalytic activity"/>
    <property type="evidence" value="ECO:0007669"/>
    <property type="project" value="InterPro"/>
</dbReference>
<dbReference type="Gene3D" id="3.40.50.620">
    <property type="entry name" value="HUPs"/>
    <property type="match status" value="1"/>
</dbReference>